<gene>
    <name evidence="7" type="ORF">SAMN02745163_03589</name>
</gene>
<dbReference type="CDD" id="cd07377">
    <property type="entry name" value="WHTH_GntR"/>
    <property type="match status" value="1"/>
</dbReference>
<keyword evidence="5" id="KW-0804">Transcription</keyword>
<dbReference type="InterPro" id="IPR051446">
    <property type="entry name" value="HTH_trans_reg/aminotransferase"/>
</dbReference>
<sequence length="445" mass="51610">MDLIYKTIVKDLEEEIINNKYRAKKKLPSVRILCKKYNCSKNTVIKAYEELKSKHIVYAVPQSGYYIVEGIIGNNTQNKNVLDFSSGNPDINDLYIPDLKHCLDRSVDSYGNMSLNDNVLGIDSLRSILPSYLANFQVFTKKENIFVNLGIQQALSILTQMPFPNGKHIILIEQPTYSYFIQFLKFSKVETMTIERTEKGLDLDKLAFLFKNYDIKFFYTVTRNHNPLGTSLNKGQRIKIAELAKKYDVYIVEDDYFGDVDIDKYDPIYSYGDKKHHIYLKSYSKILPLIRIGISIIPTDLLDAFRKYLHFAYYYSYFSASLVSQATLEIYIKSNLLKKQTNSIKKDYLERSKILNKYYSKLKQQGIKCIGGSSGFYSYIQLPNNINPNILMHELESENIVIFNGKKYFLDEKLGEHGLRLSIARTNKEELEKGLKIISDKILTY</sequence>
<evidence type="ECO:0000256" key="2">
    <source>
        <dbReference type="ARBA" id="ARBA00022898"/>
    </source>
</evidence>
<dbReference type="Proteomes" id="UP000184310">
    <property type="component" value="Unassembled WGS sequence"/>
</dbReference>
<dbReference type="Pfam" id="PF00392">
    <property type="entry name" value="GntR"/>
    <property type="match status" value="1"/>
</dbReference>
<dbReference type="GO" id="GO:0003677">
    <property type="term" value="F:DNA binding"/>
    <property type="evidence" value="ECO:0007669"/>
    <property type="project" value="UniProtKB-KW"/>
</dbReference>
<keyword evidence="7" id="KW-0032">Aminotransferase</keyword>
<organism evidence="7 8">
    <name type="scientific">Clostridium cavendishii DSM 21758</name>
    <dbReference type="NCBI Taxonomy" id="1121302"/>
    <lineage>
        <taxon>Bacteria</taxon>
        <taxon>Bacillati</taxon>
        <taxon>Bacillota</taxon>
        <taxon>Clostridia</taxon>
        <taxon>Eubacteriales</taxon>
        <taxon>Clostridiaceae</taxon>
        <taxon>Clostridium</taxon>
    </lineage>
</organism>
<evidence type="ECO:0000256" key="1">
    <source>
        <dbReference type="ARBA" id="ARBA00005384"/>
    </source>
</evidence>
<dbReference type="InterPro" id="IPR015421">
    <property type="entry name" value="PyrdxlP-dep_Trfase_major"/>
</dbReference>
<dbReference type="SMART" id="SM00345">
    <property type="entry name" value="HTH_GNTR"/>
    <property type="match status" value="1"/>
</dbReference>
<dbReference type="PANTHER" id="PTHR46577:SF1">
    <property type="entry name" value="HTH-TYPE TRANSCRIPTIONAL REGULATORY PROTEIN GABR"/>
    <property type="match status" value="1"/>
</dbReference>
<dbReference type="CDD" id="cd00609">
    <property type="entry name" value="AAT_like"/>
    <property type="match status" value="1"/>
</dbReference>
<dbReference type="InterPro" id="IPR000524">
    <property type="entry name" value="Tscrpt_reg_HTH_GntR"/>
</dbReference>
<dbReference type="SUPFAM" id="SSF46785">
    <property type="entry name" value="Winged helix' DNA-binding domain"/>
    <property type="match status" value="1"/>
</dbReference>
<dbReference type="RefSeq" id="WP_072991135.1">
    <property type="nucleotide sequence ID" value="NZ_FQZB01000015.1"/>
</dbReference>
<dbReference type="GO" id="GO:0003700">
    <property type="term" value="F:DNA-binding transcription factor activity"/>
    <property type="evidence" value="ECO:0007669"/>
    <property type="project" value="InterPro"/>
</dbReference>
<dbReference type="GO" id="GO:0030170">
    <property type="term" value="F:pyridoxal phosphate binding"/>
    <property type="evidence" value="ECO:0007669"/>
    <property type="project" value="InterPro"/>
</dbReference>
<evidence type="ECO:0000259" key="6">
    <source>
        <dbReference type="PROSITE" id="PS50949"/>
    </source>
</evidence>
<dbReference type="Gene3D" id="3.40.640.10">
    <property type="entry name" value="Type I PLP-dependent aspartate aminotransferase-like (Major domain)"/>
    <property type="match status" value="1"/>
</dbReference>
<keyword evidence="4 7" id="KW-0238">DNA-binding</keyword>
<evidence type="ECO:0000256" key="3">
    <source>
        <dbReference type="ARBA" id="ARBA00023015"/>
    </source>
</evidence>
<keyword evidence="2" id="KW-0663">Pyridoxal phosphate</keyword>
<evidence type="ECO:0000313" key="8">
    <source>
        <dbReference type="Proteomes" id="UP000184310"/>
    </source>
</evidence>
<dbReference type="STRING" id="1121302.SAMN02745163_03589"/>
<dbReference type="InterPro" id="IPR015424">
    <property type="entry name" value="PyrdxlP-dep_Trfase"/>
</dbReference>
<evidence type="ECO:0000313" key="7">
    <source>
        <dbReference type="EMBL" id="SHK29513.1"/>
    </source>
</evidence>
<keyword evidence="8" id="KW-1185">Reference proteome</keyword>
<feature type="domain" description="HTH gntR-type" evidence="6">
    <location>
        <begin position="2"/>
        <end position="70"/>
    </location>
</feature>
<protein>
    <submittedName>
        <fullName evidence="7">DNA-binding transcriptional regulator, MocR family, contains an aminotransferase domain</fullName>
    </submittedName>
</protein>
<name>A0A1M6RAL7_9CLOT</name>
<reference evidence="7 8" key="1">
    <citation type="submission" date="2016-11" db="EMBL/GenBank/DDBJ databases">
        <authorList>
            <person name="Jaros S."/>
            <person name="Januszkiewicz K."/>
            <person name="Wedrychowicz H."/>
        </authorList>
    </citation>
    <scope>NUCLEOTIDE SEQUENCE [LARGE SCALE GENOMIC DNA]</scope>
    <source>
        <strain evidence="7 8">DSM 21758</strain>
    </source>
</reference>
<dbReference type="InterPro" id="IPR036388">
    <property type="entry name" value="WH-like_DNA-bd_sf"/>
</dbReference>
<dbReference type="InterPro" id="IPR004839">
    <property type="entry name" value="Aminotransferase_I/II_large"/>
</dbReference>
<keyword evidence="7" id="KW-0808">Transferase</keyword>
<dbReference type="PANTHER" id="PTHR46577">
    <property type="entry name" value="HTH-TYPE TRANSCRIPTIONAL REGULATORY PROTEIN GABR"/>
    <property type="match status" value="1"/>
</dbReference>
<evidence type="ECO:0000256" key="5">
    <source>
        <dbReference type="ARBA" id="ARBA00023163"/>
    </source>
</evidence>
<dbReference type="GO" id="GO:0008483">
    <property type="term" value="F:transaminase activity"/>
    <property type="evidence" value="ECO:0007669"/>
    <property type="project" value="UniProtKB-KW"/>
</dbReference>
<accession>A0A1M6RAL7</accession>
<dbReference type="PROSITE" id="PS50949">
    <property type="entry name" value="HTH_GNTR"/>
    <property type="match status" value="1"/>
</dbReference>
<dbReference type="AlphaFoldDB" id="A0A1M6RAL7"/>
<dbReference type="SUPFAM" id="SSF53383">
    <property type="entry name" value="PLP-dependent transferases"/>
    <property type="match status" value="1"/>
</dbReference>
<dbReference type="OrthoDB" id="163333at2"/>
<dbReference type="InterPro" id="IPR036390">
    <property type="entry name" value="WH_DNA-bd_sf"/>
</dbReference>
<dbReference type="Pfam" id="PF00155">
    <property type="entry name" value="Aminotran_1_2"/>
    <property type="match status" value="1"/>
</dbReference>
<comment type="similarity">
    <text evidence="1">In the C-terminal section; belongs to the class-I pyridoxal-phosphate-dependent aminotransferase family.</text>
</comment>
<evidence type="ECO:0000256" key="4">
    <source>
        <dbReference type="ARBA" id="ARBA00023125"/>
    </source>
</evidence>
<dbReference type="EMBL" id="FQZB01000015">
    <property type="protein sequence ID" value="SHK29513.1"/>
    <property type="molecule type" value="Genomic_DNA"/>
</dbReference>
<keyword evidence="3" id="KW-0805">Transcription regulation</keyword>
<dbReference type="Gene3D" id="1.10.10.10">
    <property type="entry name" value="Winged helix-like DNA-binding domain superfamily/Winged helix DNA-binding domain"/>
    <property type="match status" value="1"/>
</dbReference>
<proteinExistence type="inferred from homology"/>